<evidence type="ECO:0000256" key="4">
    <source>
        <dbReference type="ARBA" id="ARBA00022598"/>
    </source>
</evidence>
<dbReference type="SUPFAM" id="SSF55186">
    <property type="entry name" value="ThrRS/AlaRS common domain"/>
    <property type="match status" value="1"/>
</dbReference>
<feature type="domain" description="Aminoacyl-transfer RNA synthetases class-II family profile" evidence="14">
    <location>
        <begin position="271"/>
        <end position="552"/>
    </location>
</feature>
<dbReference type="PROSITE" id="PS51880">
    <property type="entry name" value="TGS"/>
    <property type="match status" value="1"/>
</dbReference>
<dbReference type="InterPro" id="IPR002314">
    <property type="entry name" value="aa-tRNA-synt_IIb"/>
</dbReference>
<dbReference type="GO" id="GO:0046872">
    <property type="term" value="F:metal ion binding"/>
    <property type="evidence" value="ECO:0007669"/>
    <property type="project" value="UniProtKB-KW"/>
</dbReference>
<dbReference type="InterPro" id="IPR012676">
    <property type="entry name" value="TGS-like"/>
</dbReference>
<dbReference type="Gene3D" id="3.30.980.10">
    <property type="entry name" value="Threonyl-trna Synthetase, Chain A, domain 2"/>
    <property type="match status" value="1"/>
</dbReference>
<evidence type="ECO:0000256" key="5">
    <source>
        <dbReference type="ARBA" id="ARBA00022723"/>
    </source>
</evidence>
<dbReference type="GO" id="GO:0005524">
    <property type="term" value="F:ATP binding"/>
    <property type="evidence" value="ECO:0007669"/>
    <property type="project" value="UniProtKB-UniRule"/>
</dbReference>
<keyword evidence="3 13" id="KW-0820">tRNA-binding</keyword>
<dbReference type="CDD" id="cd00771">
    <property type="entry name" value="ThrRS_core"/>
    <property type="match status" value="1"/>
</dbReference>
<evidence type="ECO:0000256" key="11">
    <source>
        <dbReference type="ARBA" id="ARBA00023146"/>
    </source>
</evidence>
<dbReference type="Gene3D" id="3.40.50.800">
    <property type="entry name" value="Anticodon-binding domain"/>
    <property type="match status" value="1"/>
</dbReference>
<dbReference type="Proteomes" id="UP000664218">
    <property type="component" value="Unassembled WGS sequence"/>
</dbReference>
<dbReference type="SUPFAM" id="SSF55681">
    <property type="entry name" value="Class II aaRS and biotin synthetases"/>
    <property type="match status" value="1"/>
</dbReference>
<dbReference type="GO" id="GO:0000049">
    <property type="term" value="F:tRNA binding"/>
    <property type="evidence" value="ECO:0007669"/>
    <property type="project" value="UniProtKB-KW"/>
</dbReference>
<dbReference type="PROSITE" id="PS50862">
    <property type="entry name" value="AA_TRNA_LIGASE_II"/>
    <property type="match status" value="1"/>
</dbReference>
<dbReference type="InterPro" id="IPR006195">
    <property type="entry name" value="aa-tRNA-synth_II"/>
</dbReference>
<evidence type="ECO:0000256" key="2">
    <source>
        <dbReference type="ARBA" id="ARBA00022490"/>
    </source>
</evidence>
<keyword evidence="4 13" id="KW-0436">Ligase</keyword>
<dbReference type="Gene3D" id="3.30.54.20">
    <property type="match status" value="1"/>
</dbReference>
<dbReference type="FunFam" id="3.30.54.20:FF:000002">
    <property type="entry name" value="Threonine--tRNA ligase"/>
    <property type="match status" value="1"/>
</dbReference>
<dbReference type="InterPro" id="IPR018163">
    <property type="entry name" value="Thr/Ala-tRNA-synth_IIc_edit"/>
</dbReference>
<evidence type="ECO:0000313" key="17">
    <source>
        <dbReference type="Proteomes" id="UP000664218"/>
    </source>
</evidence>
<keyword evidence="2 13" id="KW-0963">Cytoplasm</keyword>
<keyword evidence="9 13" id="KW-0694">RNA-binding</keyword>
<evidence type="ECO:0000256" key="1">
    <source>
        <dbReference type="ARBA" id="ARBA00008226"/>
    </source>
</evidence>
<evidence type="ECO:0000256" key="12">
    <source>
        <dbReference type="ARBA" id="ARBA00049515"/>
    </source>
</evidence>
<comment type="subcellular location">
    <subcellularLocation>
        <location evidence="13">Cytoplasm</location>
    </subcellularLocation>
</comment>
<keyword evidence="17" id="KW-1185">Reference proteome</keyword>
<protein>
    <recommendedName>
        <fullName evidence="13">Threonine--tRNA ligase</fullName>
        <ecNumber evidence="13">6.1.1.3</ecNumber>
    </recommendedName>
    <alternativeName>
        <fullName evidence="13">Threonyl-tRNA synthetase</fullName>
        <shortName evidence="13">ThrRS</shortName>
    </alternativeName>
</protein>
<evidence type="ECO:0000259" key="15">
    <source>
        <dbReference type="PROSITE" id="PS51880"/>
    </source>
</evidence>
<dbReference type="RefSeq" id="WP_207600773.1">
    <property type="nucleotide sequence ID" value="NZ_JAFNJU010000015.1"/>
</dbReference>
<dbReference type="InterPro" id="IPR004095">
    <property type="entry name" value="TGS"/>
</dbReference>
<dbReference type="GO" id="GO:0006435">
    <property type="term" value="P:threonyl-tRNA aminoacylation"/>
    <property type="evidence" value="ECO:0007669"/>
    <property type="project" value="UniProtKB-UniRule"/>
</dbReference>
<dbReference type="InterPro" id="IPR045864">
    <property type="entry name" value="aa-tRNA-synth_II/BPL/LPL"/>
</dbReference>
<dbReference type="PANTHER" id="PTHR11451">
    <property type="entry name" value="THREONINE-TRNA LIGASE"/>
    <property type="match status" value="1"/>
</dbReference>
<gene>
    <name evidence="13 16" type="primary">thrS</name>
    <name evidence="16" type="ORF">J3A84_14510</name>
</gene>
<dbReference type="Gene3D" id="3.10.20.30">
    <property type="match status" value="1"/>
</dbReference>
<dbReference type="EC" id="6.1.1.3" evidence="13"/>
<keyword evidence="10 13" id="KW-0648">Protein biosynthesis</keyword>
<comment type="catalytic activity">
    <reaction evidence="12 13">
        <text>tRNA(Thr) + L-threonine + ATP = L-threonyl-tRNA(Thr) + AMP + diphosphate + H(+)</text>
        <dbReference type="Rhea" id="RHEA:24624"/>
        <dbReference type="Rhea" id="RHEA-COMP:9670"/>
        <dbReference type="Rhea" id="RHEA-COMP:9704"/>
        <dbReference type="ChEBI" id="CHEBI:15378"/>
        <dbReference type="ChEBI" id="CHEBI:30616"/>
        <dbReference type="ChEBI" id="CHEBI:33019"/>
        <dbReference type="ChEBI" id="CHEBI:57926"/>
        <dbReference type="ChEBI" id="CHEBI:78442"/>
        <dbReference type="ChEBI" id="CHEBI:78534"/>
        <dbReference type="ChEBI" id="CHEBI:456215"/>
        <dbReference type="EC" id="6.1.1.3"/>
    </reaction>
</comment>
<evidence type="ECO:0000256" key="7">
    <source>
        <dbReference type="ARBA" id="ARBA00022833"/>
    </source>
</evidence>
<sequence>MINVKLKDGNVIQMEKGSTVLDAAYAISSGLGRAAMAGRVNGERVDIRHELNEDCELEIKTFDDEDGKHAFRHTSSHILALAVKRLFPGVKLAIGPAIENGYYYDFDKEGSFSAEDLTKIEAEMKKIVKEDLKLERYTLSRSEALKLMEEMGEPYKVELINDLPEDEILSFYKMGEFTDLCAGPHLASTKAVKAFKLTQVAGAYWRGSEKNKMLSRIYGTSFPKKNELDEYLAMVEEAKKRDHNKLGRELNIFTSSDMIGQGLPLFKKNGTKILQVMKRFIEDEEESRGYEFTQTPLMSKSDLFKVSGHWDHYKDGMFIMCQDPHGHGDLFGDDVEGEVMALRPMTCPFQFAIYNSDQHSYRDLPVKMGETSTLFRNESSGEMHGLTRVRQFTISEGHLIVRPDQLEEEFRGVLDLTNYVMETLGIKEDITYRFSKWDPKDTHKYINNPEAWESTQNTMREILDHAGLNYVEADGEAAFYGPKLDLQMKNVHGKEDTIITVQIDFALPERFNMTYVDKDGQKKHPIVIHRTSIGCYERTLAILIEKYAGAMPLWLAPVQVKLLPISEKFHDYVEEVLAKMKKMGIRAEMDDRNEKIGYKIREARNERIPYFVVIGEQEKDTGTLAVTSREKGNEGSADLDEFIKRVLQENETRYNYHFAPKSTEE</sequence>
<feature type="binding site" evidence="13">
    <location>
        <position position="347"/>
    </location>
    <ligand>
        <name>Zn(2+)</name>
        <dbReference type="ChEBI" id="CHEBI:29105"/>
        <note>catalytic</note>
    </ligand>
</feature>
<dbReference type="FunFam" id="3.40.50.800:FF:000001">
    <property type="entry name" value="Threonine--tRNA ligase"/>
    <property type="match status" value="1"/>
</dbReference>
<dbReference type="Pfam" id="PF00587">
    <property type="entry name" value="tRNA-synt_2b"/>
    <property type="match status" value="1"/>
</dbReference>
<dbReference type="PRINTS" id="PR01047">
    <property type="entry name" value="TRNASYNTHTHR"/>
</dbReference>
<accession>A0A939HE35</accession>
<dbReference type="Pfam" id="PF07973">
    <property type="entry name" value="tRNA_SAD"/>
    <property type="match status" value="1"/>
</dbReference>
<dbReference type="SUPFAM" id="SSF81271">
    <property type="entry name" value="TGS-like"/>
    <property type="match status" value="1"/>
</dbReference>
<evidence type="ECO:0000256" key="9">
    <source>
        <dbReference type="ARBA" id="ARBA00022884"/>
    </source>
</evidence>
<keyword evidence="7 13" id="KW-0862">Zinc</keyword>
<name>A0A939HE35_9CLOT</name>
<dbReference type="GO" id="GO:0004829">
    <property type="term" value="F:threonine-tRNA ligase activity"/>
    <property type="evidence" value="ECO:0007669"/>
    <property type="project" value="UniProtKB-UniRule"/>
</dbReference>
<feature type="binding site" evidence="13">
    <location>
        <position position="398"/>
    </location>
    <ligand>
        <name>Zn(2+)</name>
        <dbReference type="ChEBI" id="CHEBI:29105"/>
        <note>catalytic</note>
    </ligand>
</feature>
<dbReference type="SUPFAM" id="SSF52954">
    <property type="entry name" value="Class II aaRS ABD-related"/>
    <property type="match status" value="1"/>
</dbReference>
<feature type="binding site" evidence="13">
    <location>
        <position position="529"/>
    </location>
    <ligand>
        <name>Zn(2+)</name>
        <dbReference type="ChEBI" id="CHEBI:29105"/>
        <note>catalytic</note>
    </ligand>
</feature>
<proteinExistence type="inferred from homology"/>
<organism evidence="16 17">
    <name type="scientific">Proteiniclasticum aestuarii</name>
    <dbReference type="NCBI Taxonomy" id="2817862"/>
    <lineage>
        <taxon>Bacteria</taxon>
        <taxon>Bacillati</taxon>
        <taxon>Bacillota</taxon>
        <taxon>Clostridia</taxon>
        <taxon>Eubacteriales</taxon>
        <taxon>Clostridiaceae</taxon>
        <taxon>Proteiniclasticum</taxon>
    </lineage>
</organism>
<dbReference type="GO" id="GO:0016740">
    <property type="term" value="F:transferase activity"/>
    <property type="evidence" value="ECO:0007669"/>
    <property type="project" value="UniProtKB-ARBA"/>
</dbReference>
<evidence type="ECO:0000259" key="14">
    <source>
        <dbReference type="PROSITE" id="PS50862"/>
    </source>
</evidence>
<evidence type="ECO:0000256" key="13">
    <source>
        <dbReference type="HAMAP-Rule" id="MF_00184"/>
    </source>
</evidence>
<dbReference type="InterPro" id="IPR033728">
    <property type="entry name" value="ThrRS_core"/>
</dbReference>
<dbReference type="Gene3D" id="3.30.930.10">
    <property type="entry name" value="Bira Bifunctional Protein, Domain 2"/>
    <property type="match status" value="1"/>
</dbReference>
<dbReference type="Pfam" id="PF02824">
    <property type="entry name" value="TGS"/>
    <property type="match status" value="1"/>
</dbReference>
<dbReference type="Pfam" id="PF03129">
    <property type="entry name" value="HGTP_anticodon"/>
    <property type="match status" value="1"/>
</dbReference>
<evidence type="ECO:0000256" key="6">
    <source>
        <dbReference type="ARBA" id="ARBA00022741"/>
    </source>
</evidence>
<dbReference type="FunFam" id="3.30.930.10:FF:000002">
    <property type="entry name" value="Threonine--tRNA ligase"/>
    <property type="match status" value="1"/>
</dbReference>
<dbReference type="NCBIfam" id="TIGR00418">
    <property type="entry name" value="thrS"/>
    <property type="match status" value="1"/>
</dbReference>
<evidence type="ECO:0000256" key="3">
    <source>
        <dbReference type="ARBA" id="ARBA00022555"/>
    </source>
</evidence>
<dbReference type="GO" id="GO:0005737">
    <property type="term" value="C:cytoplasm"/>
    <property type="evidence" value="ECO:0007669"/>
    <property type="project" value="UniProtKB-SubCell"/>
</dbReference>
<comment type="cofactor">
    <cofactor evidence="13">
        <name>Zn(2+)</name>
        <dbReference type="ChEBI" id="CHEBI:29105"/>
    </cofactor>
    <text evidence="13">Binds 1 zinc ion per subunit.</text>
</comment>
<dbReference type="InterPro" id="IPR012675">
    <property type="entry name" value="Beta-grasp_dom_sf"/>
</dbReference>
<evidence type="ECO:0000256" key="8">
    <source>
        <dbReference type="ARBA" id="ARBA00022840"/>
    </source>
</evidence>
<comment type="caution">
    <text evidence="13">Lacks conserved residue(s) required for the propagation of feature annotation.</text>
</comment>
<dbReference type="InterPro" id="IPR012947">
    <property type="entry name" value="tRNA_SAD"/>
</dbReference>
<dbReference type="AlphaFoldDB" id="A0A939HE35"/>
<dbReference type="HAMAP" id="MF_00184">
    <property type="entry name" value="Thr_tRNA_synth"/>
    <property type="match status" value="1"/>
</dbReference>
<dbReference type="InterPro" id="IPR002320">
    <property type="entry name" value="Thr-tRNA-ligase_IIa"/>
</dbReference>
<dbReference type="GO" id="GO:0140096">
    <property type="term" value="F:catalytic activity, acting on a protein"/>
    <property type="evidence" value="ECO:0007669"/>
    <property type="project" value="UniProtKB-ARBA"/>
</dbReference>
<dbReference type="EMBL" id="JAFNJU010000015">
    <property type="protein sequence ID" value="MBO1266246.1"/>
    <property type="molecule type" value="Genomic_DNA"/>
</dbReference>
<comment type="caution">
    <text evidence="16">The sequence shown here is derived from an EMBL/GenBank/DDBJ whole genome shotgun (WGS) entry which is preliminary data.</text>
</comment>
<keyword evidence="5 13" id="KW-0479">Metal-binding</keyword>
<dbReference type="SMART" id="SM00863">
    <property type="entry name" value="tRNA_SAD"/>
    <property type="match status" value="1"/>
</dbReference>
<evidence type="ECO:0000256" key="10">
    <source>
        <dbReference type="ARBA" id="ARBA00022917"/>
    </source>
</evidence>
<dbReference type="InterPro" id="IPR047246">
    <property type="entry name" value="ThrRS_anticodon"/>
</dbReference>
<keyword evidence="8 13" id="KW-0067">ATP-binding</keyword>
<dbReference type="InterPro" id="IPR004154">
    <property type="entry name" value="Anticodon-bd"/>
</dbReference>
<keyword evidence="6 13" id="KW-0547">Nucleotide-binding</keyword>
<dbReference type="CDD" id="cd01667">
    <property type="entry name" value="TGS_ThrRS"/>
    <property type="match status" value="1"/>
</dbReference>
<dbReference type="InterPro" id="IPR036621">
    <property type="entry name" value="Anticodon-bd_dom_sf"/>
</dbReference>
<evidence type="ECO:0000313" key="16">
    <source>
        <dbReference type="EMBL" id="MBO1266246.1"/>
    </source>
</evidence>
<keyword evidence="11 13" id="KW-0030">Aminoacyl-tRNA synthetase</keyword>
<dbReference type="FunFam" id="3.30.980.10:FF:000005">
    <property type="entry name" value="Threonyl-tRNA synthetase, mitochondrial"/>
    <property type="match status" value="1"/>
</dbReference>
<comment type="similarity">
    <text evidence="1 13">Belongs to the class-II aminoacyl-tRNA synthetase family.</text>
</comment>
<reference evidence="16" key="1">
    <citation type="submission" date="2021-03" db="EMBL/GenBank/DDBJ databases">
        <title>Proteiniclasticum marinus sp. nov., isolated from tidal flat sediment.</title>
        <authorList>
            <person name="Namirimu T."/>
            <person name="Yang J.-A."/>
            <person name="Yang S.-H."/>
            <person name="Kim Y.-J."/>
            <person name="Kwon K.K."/>
        </authorList>
    </citation>
    <scope>NUCLEOTIDE SEQUENCE</scope>
    <source>
        <strain evidence="16">SCR006</strain>
    </source>
</reference>
<comment type="subunit">
    <text evidence="13">Homodimer.</text>
</comment>
<feature type="domain" description="TGS" evidence="15">
    <location>
        <begin position="1"/>
        <end position="61"/>
    </location>
</feature>
<dbReference type="PANTHER" id="PTHR11451:SF56">
    <property type="entry name" value="THREONINE--TRNA LIGASE 1"/>
    <property type="match status" value="1"/>
</dbReference>
<dbReference type="CDD" id="cd00860">
    <property type="entry name" value="ThrRS_anticodon"/>
    <property type="match status" value="1"/>
</dbReference>